<dbReference type="RefSeq" id="WP_015930594.1">
    <property type="nucleotide sequence ID" value="NC_011894.1"/>
</dbReference>
<dbReference type="eggNOG" id="COG3636">
    <property type="taxonomic scope" value="Bacteria"/>
</dbReference>
<protein>
    <submittedName>
        <fullName evidence="1">Putative transcriptional regulator</fullName>
    </submittedName>
</protein>
<dbReference type="HOGENOM" id="CLU_2899071_0_0_5"/>
<organism evidence="1 2">
    <name type="scientific">Methylobacterium nodulans (strain LMG 21967 / CNCM I-2342 / ORS 2060)</name>
    <dbReference type="NCBI Taxonomy" id="460265"/>
    <lineage>
        <taxon>Bacteria</taxon>
        <taxon>Pseudomonadati</taxon>
        <taxon>Pseudomonadota</taxon>
        <taxon>Alphaproteobacteria</taxon>
        <taxon>Hyphomicrobiales</taxon>
        <taxon>Methylobacteriaceae</taxon>
        <taxon>Methylobacterium</taxon>
    </lineage>
</organism>
<dbReference type="Proteomes" id="UP000008207">
    <property type="component" value="Chromosome"/>
</dbReference>
<dbReference type="AlphaFoldDB" id="B8ITM9"/>
<name>B8ITM9_METNO</name>
<proteinExistence type="predicted"/>
<reference evidence="1 2" key="1">
    <citation type="submission" date="2009-01" db="EMBL/GenBank/DDBJ databases">
        <title>Complete sequence of chromosome of Methylobacterium nodulans ORS 2060.</title>
        <authorList>
            <consortium name="US DOE Joint Genome Institute"/>
            <person name="Lucas S."/>
            <person name="Copeland A."/>
            <person name="Lapidus A."/>
            <person name="Glavina del Rio T."/>
            <person name="Dalin E."/>
            <person name="Tice H."/>
            <person name="Bruce D."/>
            <person name="Goodwin L."/>
            <person name="Pitluck S."/>
            <person name="Sims D."/>
            <person name="Brettin T."/>
            <person name="Detter J.C."/>
            <person name="Han C."/>
            <person name="Larimer F."/>
            <person name="Land M."/>
            <person name="Hauser L."/>
            <person name="Kyrpides N."/>
            <person name="Ivanova N."/>
            <person name="Marx C.J."/>
            <person name="Richardson P."/>
        </authorList>
    </citation>
    <scope>NUCLEOTIDE SEQUENCE [LARGE SCALE GENOMIC DNA]</scope>
    <source>
        <strain evidence="2">LMG 21967 / CNCM I-2342 / ORS 2060</strain>
    </source>
</reference>
<dbReference type="KEGG" id="mno:Mnod_4066"/>
<dbReference type="EMBL" id="CP001349">
    <property type="protein sequence ID" value="ACL58945.1"/>
    <property type="molecule type" value="Genomic_DNA"/>
</dbReference>
<sequence>MADAINTKPWDPVEYLDSISTVTAYLEAALEDGSPILLAKAVENSIRALGRIEARVVANPLG</sequence>
<evidence type="ECO:0000313" key="1">
    <source>
        <dbReference type="EMBL" id="ACL58945.1"/>
    </source>
</evidence>
<accession>B8ITM9</accession>
<gene>
    <name evidence="1" type="ordered locus">Mnod_4066</name>
</gene>
<evidence type="ECO:0000313" key="2">
    <source>
        <dbReference type="Proteomes" id="UP000008207"/>
    </source>
</evidence>
<dbReference type="OrthoDB" id="9798416at2"/>
<keyword evidence="2" id="KW-1185">Reference proteome</keyword>